<feature type="compositionally biased region" description="Polar residues" evidence="1">
    <location>
        <begin position="539"/>
        <end position="571"/>
    </location>
</feature>
<evidence type="ECO:0000313" key="4">
    <source>
        <dbReference type="Proteomes" id="UP000285146"/>
    </source>
</evidence>
<feature type="transmembrane region" description="Helical" evidence="2">
    <location>
        <begin position="105"/>
        <end position="124"/>
    </location>
</feature>
<dbReference type="AlphaFoldDB" id="A0A423WVL0"/>
<accession>A0A423WVL0</accession>
<reference evidence="3 4" key="1">
    <citation type="submission" date="2015-09" db="EMBL/GenBank/DDBJ databases">
        <title>Host preference determinants of Valsa canker pathogens revealed by comparative genomics.</title>
        <authorList>
            <person name="Yin Z."/>
            <person name="Huang L."/>
        </authorList>
    </citation>
    <scope>NUCLEOTIDE SEQUENCE [LARGE SCALE GENOMIC DNA]</scope>
    <source>
        <strain evidence="3 4">SXYLt</strain>
    </source>
</reference>
<sequence length="571" mass="61422">MEVVCAWPVSGQYGPGSRILYYVLVAACVLGRETEWLRSACLAAALLFPAVAAIHGIVLAAVHVDGAVDMDIYGAFQFCAIGVLAGPSTVKLSRTYFHTPGRNMIFAWTVLILVGLLSLTVELFRANPVPCPDDEFEKGVENSCGLRCSVSNGPYSPLRRDSTNNIYVISAPDRLSFGTASLLAAACCIPAILSLVSMWDKILKTNWRRRFGYADSWDLNKPLPGTNAATPAKMARTEDRIRFYLSMVEIPVFGAAVLAILIIGERNFFSESVRYQTEPMASIGQWAPIVGTGLAALGSLYGLLAADTKDEGQISALRATNRNGSHHHYSNDCESIITQTQATTGGSQVQVLTSHYEFAAASSSQDQELNTDTSRRATAPETRRQLEDRNETHLSRSQTTVTADGNRKKVEVAFEWLGKKLGTPAPDTFDDSMFQAGLAANWPEVPAEALRNPRLPRIIALYDPPRDSQGLATPNTVLHRERSRAGSFTGSTRSGLETEGASAEDRPSPSGPEPSPGEGSVYKTNTLEVPRPVFHSPISWKSPSSPASGTVSLANGAGSSPITEVPTSPSS</sequence>
<organism evidence="3 4">
    <name type="scientific">Cytospora leucostoma</name>
    <dbReference type="NCBI Taxonomy" id="1230097"/>
    <lineage>
        <taxon>Eukaryota</taxon>
        <taxon>Fungi</taxon>
        <taxon>Dikarya</taxon>
        <taxon>Ascomycota</taxon>
        <taxon>Pezizomycotina</taxon>
        <taxon>Sordariomycetes</taxon>
        <taxon>Sordariomycetidae</taxon>
        <taxon>Diaporthales</taxon>
        <taxon>Cytosporaceae</taxon>
        <taxon>Cytospora</taxon>
    </lineage>
</organism>
<keyword evidence="2" id="KW-0472">Membrane</keyword>
<evidence type="ECO:0000256" key="1">
    <source>
        <dbReference type="SAM" id="MobiDB-lite"/>
    </source>
</evidence>
<evidence type="ECO:0000256" key="2">
    <source>
        <dbReference type="SAM" id="Phobius"/>
    </source>
</evidence>
<comment type="caution">
    <text evidence="3">The sequence shown here is derived from an EMBL/GenBank/DDBJ whole genome shotgun (WGS) entry which is preliminary data.</text>
</comment>
<feature type="compositionally biased region" description="Polar residues" evidence="1">
    <location>
        <begin position="486"/>
        <end position="495"/>
    </location>
</feature>
<proteinExistence type="predicted"/>
<dbReference type="InParanoid" id="A0A423WVL0"/>
<protein>
    <recommendedName>
        <fullName evidence="5">Transmembrane protein</fullName>
    </recommendedName>
</protein>
<dbReference type="Proteomes" id="UP000285146">
    <property type="component" value="Unassembled WGS sequence"/>
</dbReference>
<dbReference type="OrthoDB" id="3021074at2759"/>
<evidence type="ECO:0008006" key="5">
    <source>
        <dbReference type="Google" id="ProtNLM"/>
    </source>
</evidence>
<dbReference type="STRING" id="1230097.A0A423WVL0"/>
<feature type="transmembrane region" description="Helical" evidence="2">
    <location>
        <begin position="177"/>
        <end position="199"/>
    </location>
</feature>
<keyword evidence="2" id="KW-0812">Transmembrane</keyword>
<keyword evidence="4" id="KW-1185">Reference proteome</keyword>
<feature type="transmembrane region" description="Helical" evidence="2">
    <location>
        <begin position="283"/>
        <end position="304"/>
    </location>
</feature>
<feature type="compositionally biased region" description="Basic and acidic residues" evidence="1">
    <location>
        <begin position="381"/>
        <end position="394"/>
    </location>
</feature>
<keyword evidence="2" id="KW-1133">Transmembrane helix</keyword>
<gene>
    <name evidence="3" type="ORF">VPNG_07119</name>
</gene>
<feature type="transmembrane region" description="Helical" evidence="2">
    <location>
        <begin position="74"/>
        <end position="93"/>
    </location>
</feature>
<feature type="transmembrane region" description="Helical" evidence="2">
    <location>
        <begin position="243"/>
        <end position="263"/>
    </location>
</feature>
<feature type="region of interest" description="Disordered" evidence="1">
    <location>
        <begin position="464"/>
        <end position="571"/>
    </location>
</feature>
<feature type="compositionally biased region" description="Polar residues" evidence="1">
    <location>
        <begin position="362"/>
        <end position="372"/>
    </location>
</feature>
<feature type="region of interest" description="Disordered" evidence="1">
    <location>
        <begin position="362"/>
        <end position="404"/>
    </location>
</feature>
<evidence type="ECO:0000313" key="3">
    <source>
        <dbReference type="EMBL" id="ROW07478.1"/>
    </source>
</evidence>
<dbReference type="EMBL" id="LKEB01000038">
    <property type="protein sequence ID" value="ROW07478.1"/>
    <property type="molecule type" value="Genomic_DNA"/>
</dbReference>
<name>A0A423WVL0_9PEZI</name>
<feature type="transmembrane region" description="Helical" evidence="2">
    <location>
        <begin position="42"/>
        <end position="62"/>
    </location>
</feature>